<gene>
    <name evidence="10" type="ORF">Thi970DRAFT_04165</name>
</gene>
<evidence type="ECO:0000256" key="7">
    <source>
        <dbReference type="ARBA" id="ARBA00022803"/>
    </source>
</evidence>
<feature type="repeat" description="TPR" evidence="8">
    <location>
        <begin position="231"/>
        <end position="264"/>
    </location>
</feature>
<feature type="domain" description="O-GlcNAc transferase C-terminal" evidence="9">
    <location>
        <begin position="514"/>
        <end position="693"/>
    </location>
</feature>
<dbReference type="InterPro" id="IPR051939">
    <property type="entry name" value="Glycosyltr_41/O-GlcNAc_trsf"/>
</dbReference>
<keyword evidence="6" id="KW-0677">Repeat</keyword>
<evidence type="ECO:0000256" key="3">
    <source>
        <dbReference type="ARBA" id="ARBA00011970"/>
    </source>
</evidence>
<dbReference type="Pfam" id="PF13432">
    <property type="entry name" value="TPR_16"/>
    <property type="match status" value="2"/>
</dbReference>
<proteinExistence type="inferred from homology"/>
<keyword evidence="7 8" id="KW-0802">TPR repeat</keyword>
<dbReference type="PROSITE" id="PS50293">
    <property type="entry name" value="TPR_REGION"/>
    <property type="match status" value="2"/>
</dbReference>
<evidence type="ECO:0000313" key="11">
    <source>
        <dbReference type="Proteomes" id="UP000002964"/>
    </source>
</evidence>
<reference evidence="10 11" key="2">
    <citation type="submission" date="2011-11" db="EMBL/GenBank/DDBJ databases">
        <authorList>
            <consortium name="US DOE Joint Genome Institute"/>
            <person name="Lucas S."/>
            <person name="Han J."/>
            <person name="Lapidus A."/>
            <person name="Cheng J.-F."/>
            <person name="Goodwin L."/>
            <person name="Pitluck S."/>
            <person name="Peters L."/>
            <person name="Ovchinnikova G."/>
            <person name="Zhang X."/>
            <person name="Detter J.C."/>
            <person name="Han C."/>
            <person name="Tapia R."/>
            <person name="Land M."/>
            <person name="Hauser L."/>
            <person name="Kyrpides N."/>
            <person name="Ivanova N."/>
            <person name="Pagani I."/>
            <person name="Vogl K."/>
            <person name="Liu Z."/>
            <person name="Overmann J."/>
            <person name="Frigaard N.-U."/>
            <person name="Bryant D."/>
            <person name="Woyke T."/>
        </authorList>
    </citation>
    <scope>NUCLEOTIDE SEQUENCE [LARGE SCALE GENOMIC DNA]</scope>
    <source>
        <strain evidence="10 11">970</strain>
    </source>
</reference>
<evidence type="ECO:0000256" key="4">
    <source>
        <dbReference type="ARBA" id="ARBA00022676"/>
    </source>
</evidence>
<dbReference type="SUPFAM" id="SSF53756">
    <property type="entry name" value="UDP-Glycosyltransferase/glycogen phosphorylase"/>
    <property type="match status" value="1"/>
</dbReference>
<protein>
    <recommendedName>
        <fullName evidence="3">protein O-GlcNAc transferase</fullName>
        <ecNumber evidence="3">2.4.1.255</ecNumber>
    </recommendedName>
</protein>
<evidence type="ECO:0000259" key="9">
    <source>
        <dbReference type="Pfam" id="PF13844"/>
    </source>
</evidence>
<dbReference type="EC" id="2.4.1.255" evidence="3"/>
<reference evidence="11" key="1">
    <citation type="submission" date="2011-06" db="EMBL/GenBank/DDBJ databases">
        <authorList>
            <consortium name="US DOE Joint Genome Institute (JGI-PGF)"/>
            <person name="Lucas S."/>
            <person name="Han J."/>
            <person name="Lapidus A."/>
            <person name="Cheng J.-F."/>
            <person name="Goodwin L."/>
            <person name="Pitluck S."/>
            <person name="Peters L."/>
            <person name="Land M.L."/>
            <person name="Hauser L."/>
            <person name="Vogl K."/>
            <person name="Liu Z."/>
            <person name="Overmann J."/>
            <person name="Frigaard N.-U."/>
            <person name="Bryant D.A."/>
            <person name="Woyke T.J."/>
        </authorList>
    </citation>
    <scope>NUCLEOTIDE SEQUENCE [LARGE SCALE GENOMIC DNA]</scope>
    <source>
        <strain evidence="11">970</strain>
    </source>
</reference>
<feature type="repeat" description="TPR" evidence="8">
    <location>
        <begin position="197"/>
        <end position="230"/>
    </location>
</feature>
<evidence type="ECO:0000256" key="6">
    <source>
        <dbReference type="ARBA" id="ARBA00022737"/>
    </source>
</evidence>
<accession>H8Z5B7</accession>
<dbReference type="SUPFAM" id="SSF48452">
    <property type="entry name" value="TPR-like"/>
    <property type="match status" value="2"/>
</dbReference>
<dbReference type="PANTHER" id="PTHR44835:SF1">
    <property type="entry name" value="PROTEIN O-GLCNAC TRANSFERASE"/>
    <property type="match status" value="1"/>
</dbReference>
<dbReference type="Pfam" id="PF13844">
    <property type="entry name" value="Glyco_transf_41"/>
    <property type="match status" value="2"/>
</dbReference>
<dbReference type="EMBL" id="JH603170">
    <property type="protein sequence ID" value="EIC20524.1"/>
    <property type="molecule type" value="Genomic_DNA"/>
</dbReference>
<dbReference type="STRING" id="631362.Thi970DRAFT_04165"/>
<dbReference type="eggNOG" id="COG3914">
    <property type="taxonomic scope" value="Bacteria"/>
</dbReference>
<dbReference type="Pfam" id="PF13181">
    <property type="entry name" value="TPR_8"/>
    <property type="match status" value="1"/>
</dbReference>
<evidence type="ECO:0000313" key="10">
    <source>
        <dbReference type="EMBL" id="EIC20524.1"/>
    </source>
</evidence>
<comment type="similarity">
    <text evidence="2">Belongs to the glycosyltransferase 41 family. O-GlcNAc transferase subfamily.</text>
</comment>
<dbReference type="InterPro" id="IPR029489">
    <property type="entry name" value="OGT/SEC/SPY_C"/>
</dbReference>
<dbReference type="Gene3D" id="3.40.50.11380">
    <property type="match status" value="1"/>
</dbReference>
<keyword evidence="4" id="KW-0328">Glycosyltransferase</keyword>
<dbReference type="GO" id="GO:0097363">
    <property type="term" value="F:protein O-acetylglucosaminyltransferase activity"/>
    <property type="evidence" value="ECO:0007669"/>
    <property type="project" value="UniProtKB-EC"/>
</dbReference>
<dbReference type="AlphaFoldDB" id="H8Z5B7"/>
<dbReference type="Pfam" id="PF13424">
    <property type="entry name" value="TPR_12"/>
    <property type="match status" value="1"/>
</dbReference>
<dbReference type="SMART" id="SM00028">
    <property type="entry name" value="TPR"/>
    <property type="match status" value="8"/>
</dbReference>
<comment type="pathway">
    <text evidence="1">Protein modification; protein glycosylation.</text>
</comment>
<keyword evidence="11" id="KW-1185">Reference proteome</keyword>
<dbReference type="Gene3D" id="3.40.50.2000">
    <property type="entry name" value="Glycogen Phosphorylase B"/>
    <property type="match status" value="1"/>
</dbReference>
<feature type="repeat" description="TPR" evidence="8">
    <location>
        <begin position="95"/>
        <end position="128"/>
    </location>
</feature>
<dbReference type="PANTHER" id="PTHR44835">
    <property type="entry name" value="UDP-N-ACETYLGLUCOSAMINE--PEPTIDE N-ACETYLGLUCOSAMINYLTRANSFERASE SPINDLY-RELATED"/>
    <property type="match status" value="1"/>
</dbReference>
<evidence type="ECO:0000256" key="2">
    <source>
        <dbReference type="ARBA" id="ARBA00005386"/>
    </source>
</evidence>
<feature type="repeat" description="TPR" evidence="8">
    <location>
        <begin position="61"/>
        <end position="94"/>
    </location>
</feature>
<dbReference type="InterPro" id="IPR011990">
    <property type="entry name" value="TPR-like_helical_dom_sf"/>
</dbReference>
<evidence type="ECO:0000256" key="5">
    <source>
        <dbReference type="ARBA" id="ARBA00022679"/>
    </source>
</evidence>
<feature type="repeat" description="TPR" evidence="8">
    <location>
        <begin position="163"/>
        <end position="196"/>
    </location>
</feature>
<dbReference type="PROSITE" id="PS50005">
    <property type="entry name" value="TPR"/>
    <property type="match status" value="7"/>
</dbReference>
<feature type="repeat" description="TPR" evidence="8">
    <location>
        <begin position="265"/>
        <end position="298"/>
    </location>
</feature>
<organism evidence="10 11">
    <name type="scientific">Thiorhodovibrio frisius</name>
    <dbReference type="NCBI Taxonomy" id="631362"/>
    <lineage>
        <taxon>Bacteria</taxon>
        <taxon>Pseudomonadati</taxon>
        <taxon>Pseudomonadota</taxon>
        <taxon>Gammaproteobacteria</taxon>
        <taxon>Chromatiales</taxon>
        <taxon>Chromatiaceae</taxon>
        <taxon>Thiorhodovibrio</taxon>
    </lineage>
</organism>
<dbReference type="Pfam" id="PF13414">
    <property type="entry name" value="TPR_11"/>
    <property type="match status" value="1"/>
</dbReference>
<dbReference type="HOGENOM" id="CLU_001721_4_0_6"/>
<keyword evidence="5 10" id="KW-0808">Transferase</keyword>
<evidence type="ECO:0000256" key="8">
    <source>
        <dbReference type="PROSITE-ProRule" id="PRU00339"/>
    </source>
</evidence>
<sequence length="717" mass="80192">MAKHRRGDLAGAIAGYKELLNQAPNHADALHLLGLAFYQQGENEQAARLIDRAIQSDSQVALFYNHYGLVLYALSRTEEALAAFDAALKLNPGFVKAHNNRGAVLMGAGRLKEALAAFNNAVGLEPGNQEGHVNRAKVLGELGHLGESVESFQTAIAIDPCLSDAHFQLGNVLRMLGRMQDALSAYDHALKLDDKDASVYANRGNVLVELGRLKEAEESYRKALAVDQDHIVTLNNWASLLLKQGKSREAICVFETALAINPKNPEVNNNYGAALRDVGELNEAIAAFKQAITSEPSYYQAHSNRIMALHYREENPDQRIARAIRQFAARFEQEEICRPSMLARTLRRKMRIGYVSGDFREHPVGYFLEGAMLHHDRAELEIYCYSNNRVRDRLTARLQACANKWRTIENLPDKAALECIRTDGIDILVDLSGHTANNRLSLFALRPAPVQVTWLGYFGTTGLKAIDFILADRFVIRDGEEEKFSERVWRLPESYLCFTPPVTRSEIDSKCAMPDSVTFASFNNILKLSERTIRLWSRVLKEVPGSNLLIRDKVLADPGVRAKVLGEFVKSGTCPEQLVMESSVSREEYLREYCDVDISLSPTPFGGGTTTAEALWMGVPVVFLSGGTWAGRIGESILRTVGLPELVAQDEERYVGIATALAGDVKRRRELRNDLRGMVQNSPLCDFTTFTYELERAYREMWKDITERVAHGYGDWH</sequence>
<feature type="repeat" description="TPR" evidence="8">
    <location>
        <begin position="27"/>
        <end position="60"/>
    </location>
</feature>
<dbReference type="eggNOG" id="COG0457">
    <property type="taxonomic scope" value="Bacteria"/>
</dbReference>
<evidence type="ECO:0000256" key="1">
    <source>
        <dbReference type="ARBA" id="ARBA00004922"/>
    </source>
</evidence>
<dbReference type="InterPro" id="IPR019734">
    <property type="entry name" value="TPR_rpt"/>
</dbReference>
<dbReference type="Gene3D" id="1.25.40.10">
    <property type="entry name" value="Tetratricopeptide repeat domain"/>
    <property type="match status" value="3"/>
</dbReference>
<feature type="domain" description="O-GlcNAc transferase C-terminal" evidence="9">
    <location>
        <begin position="347"/>
        <end position="496"/>
    </location>
</feature>
<name>H8Z5B7_9GAMM</name>
<dbReference type="Proteomes" id="UP000002964">
    <property type="component" value="Unassembled WGS sequence"/>
</dbReference>